<evidence type="ECO:0000313" key="2">
    <source>
        <dbReference type="EMBL" id="TNV71022.1"/>
    </source>
</evidence>
<evidence type="ECO:0000256" key="1">
    <source>
        <dbReference type="SAM" id="Phobius"/>
    </source>
</evidence>
<keyword evidence="1" id="KW-0812">Transmembrane</keyword>
<organism evidence="2 3">
    <name type="scientific">Halteria grandinella</name>
    <dbReference type="NCBI Taxonomy" id="5974"/>
    <lineage>
        <taxon>Eukaryota</taxon>
        <taxon>Sar</taxon>
        <taxon>Alveolata</taxon>
        <taxon>Ciliophora</taxon>
        <taxon>Intramacronucleata</taxon>
        <taxon>Spirotrichea</taxon>
        <taxon>Stichotrichia</taxon>
        <taxon>Sporadotrichida</taxon>
        <taxon>Halteriidae</taxon>
        <taxon>Halteria</taxon>
    </lineage>
</organism>
<reference evidence="2" key="1">
    <citation type="submission" date="2019-06" db="EMBL/GenBank/DDBJ databases">
        <authorList>
            <person name="Zheng W."/>
        </authorList>
    </citation>
    <scope>NUCLEOTIDE SEQUENCE</scope>
    <source>
        <strain evidence="2">QDHG01</strain>
    </source>
</reference>
<keyword evidence="1" id="KW-1133">Transmembrane helix</keyword>
<keyword evidence="1" id="KW-0472">Membrane</keyword>
<keyword evidence="3" id="KW-1185">Reference proteome</keyword>
<feature type="transmembrane region" description="Helical" evidence="1">
    <location>
        <begin position="60"/>
        <end position="79"/>
    </location>
</feature>
<proteinExistence type="predicted"/>
<protein>
    <submittedName>
        <fullName evidence="2">Uncharacterized protein</fullName>
    </submittedName>
</protein>
<dbReference type="AlphaFoldDB" id="A0A8J8N9U8"/>
<comment type="caution">
    <text evidence="2">The sequence shown here is derived from an EMBL/GenBank/DDBJ whole genome shotgun (WGS) entry which is preliminary data.</text>
</comment>
<evidence type="ECO:0000313" key="3">
    <source>
        <dbReference type="Proteomes" id="UP000785679"/>
    </source>
</evidence>
<name>A0A8J8N9U8_HALGN</name>
<accession>A0A8J8N9U8</accession>
<dbReference type="EMBL" id="RRYP01031066">
    <property type="protein sequence ID" value="TNV71022.1"/>
    <property type="molecule type" value="Genomic_DNA"/>
</dbReference>
<dbReference type="Proteomes" id="UP000785679">
    <property type="component" value="Unassembled WGS sequence"/>
</dbReference>
<gene>
    <name evidence="2" type="ORF">FGO68_gene6591</name>
</gene>
<sequence length="81" mass="9356">MLIIILSGHYVQRIVRTGSEKMTQNSRRTITIKLFIFTFISQVIPQLAKRHQVIHIVRTANLFILIVSLSLFLHTLILITS</sequence>